<dbReference type="Proteomes" id="UP000275777">
    <property type="component" value="Chromosome"/>
</dbReference>
<evidence type="ECO:0000313" key="4">
    <source>
        <dbReference type="EMBL" id="VEB44824.1"/>
    </source>
</evidence>
<dbReference type="PANTHER" id="PTHR11709:SF2">
    <property type="entry name" value="MULTICOPPER OXIDASE LPR1"/>
    <property type="match status" value="1"/>
</dbReference>
<keyword evidence="4" id="KW-0560">Oxidoreductase</keyword>
<evidence type="ECO:0000256" key="2">
    <source>
        <dbReference type="ARBA" id="ARBA00022723"/>
    </source>
</evidence>
<feature type="domain" description="Plastocyanin-like" evidence="3">
    <location>
        <begin position="27"/>
        <end position="140"/>
    </location>
</feature>
<sequence length="141" mass="16357">MPERLRRIDPLPKASVTRRVVFSEDMANPAAMFLINGKTFDMDRMDFTGQVGAVEEWEIDNQADMDHPFHLHGTQFQVTERHDGKGWRAEPYLAWRDVVNVPPGQKVRLRFRQDMPGPRMFHCHILEHEDAGMMGTLDVRA</sequence>
<dbReference type="PANTHER" id="PTHR11709">
    <property type="entry name" value="MULTI-COPPER OXIDASE"/>
    <property type="match status" value="1"/>
</dbReference>
<accession>A0A3S4LND6</accession>
<dbReference type="AlphaFoldDB" id="A0A3S4LND6"/>
<dbReference type="Gene3D" id="2.60.40.420">
    <property type="entry name" value="Cupredoxins - blue copper proteins"/>
    <property type="match status" value="1"/>
</dbReference>
<organism evidence="4 5">
    <name type="scientific">Chromobacterium violaceum</name>
    <dbReference type="NCBI Taxonomy" id="536"/>
    <lineage>
        <taxon>Bacteria</taxon>
        <taxon>Pseudomonadati</taxon>
        <taxon>Pseudomonadota</taxon>
        <taxon>Betaproteobacteria</taxon>
        <taxon>Neisseriales</taxon>
        <taxon>Chromobacteriaceae</taxon>
        <taxon>Chromobacterium</taxon>
    </lineage>
</organism>
<evidence type="ECO:0000313" key="5">
    <source>
        <dbReference type="Proteomes" id="UP000275777"/>
    </source>
</evidence>
<reference evidence="4 5" key="1">
    <citation type="submission" date="2018-12" db="EMBL/GenBank/DDBJ databases">
        <authorList>
            <consortium name="Pathogen Informatics"/>
        </authorList>
    </citation>
    <scope>NUCLEOTIDE SEQUENCE [LARGE SCALE GENOMIC DNA]</scope>
    <source>
        <strain evidence="4 5">NCTC9695</strain>
    </source>
</reference>
<dbReference type="InterPro" id="IPR008972">
    <property type="entry name" value="Cupredoxin"/>
</dbReference>
<dbReference type="SUPFAM" id="SSF49503">
    <property type="entry name" value="Cupredoxins"/>
    <property type="match status" value="1"/>
</dbReference>
<evidence type="ECO:0000256" key="1">
    <source>
        <dbReference type="ARBA" id="ARBA00004459"/>
    </source>
</evidence>
<dbReference type="CDD" id="cd13902">
    <property type="entry name" value="CuRO_3_McoC_like"/>
    <property type="match status" value="1"/>
</dbReference>
<gene>
    <name evidence="4" type="primary">mco</name>
    <name evidence="4" type="ORF">NCTC9695_05328</name>
</gene>
<name>A0A3S4LND6_CHRVL</name>
<proteinExistence type="predicted"/>
<dbReference type="GO" id="GO:0009279">
    <property type="term" value="C:cell outer membrane"/>
    <property type="evidence" value="ECO:0007669"/>
    <property type="project" value="UniProtKB-SubCell"/>
</dbReference>
<dbReference type="EC" id="1.-.-.-" evidence="4"/>
<dbReference type="GO" id="GO:0016491">
    <property type="term" value="F:oxidoreductase activity"/>
    <property type="evidence" value="ECO:0007669"/>
    <property type="project" value="UniProtKB-KW"/>
</dbReference>
<dbReference type="GO" id="GO:0005507">
    <property type="term" value="F:copper ion binding"/>
    <property type="evidence" value="ECO:0007669"/>
    <property type="project" value="InterPro"/>
</dbReference>
<dbReference type="InterPro" id="IPR002355">
    <property type="entry name" value="Cu_oxidase_Cu_BS"/>
</dbReference>
<dbReference type="Pfam" id="PF07731">
    <property type="entry name" value="Cu-oxidase_2"/>
    <property type="match status" value="1"/>
</dbReference>
<dbReference type="PROSITE" id="PS00080">
    <property type="entry name" value="MULTICOPPER_OXIDASE2"/>
    <property type="match status" value="1"/>
</dbReference>
<dbReference type="EMBL" id="LR134182">
    <property type="protein sequence ID" value="VEB44824.1"/>
    <property type="molecule type" value="Genomic_DNA"/>
</dbReference>
<dbReference type="InterPro" id="IPR045087">
    <property type="entry name" value="Cu-oxidase_fam"/>
</dbReference>
<evidence type="ECO:0000259" key="3">
    <source>
        <dbReference type="Pfam" id="PF07731"/>
    </source>
</evidence>
<comment type="subcellular location">
    <subcellularLocation>
        <location evidence="1">Cell outer membrane</location>
        <topology evidence="1">Lipid-anchor</topology>
    </subcellularLocation>
</comment>
<protein>
    <submittedName>
        <fullName evidence="4">Multicopper oxidase mco</fullName>
        <ecNumber evidence="4">1.-.-.-</ecNumber>
    </submittedName>
</protein>
<dbReference type="InterPro" id="IPR011706">
    <property type="entry name" value="Cu-oxidase_C"/>
</dbReference>
<keyword evidence="2" id="KW-0479">Metal-binding</keyword>